<reference evidence="3 4" key="1">
    <citation type="submission" date="2024-01" db="EMBL/GenBank/DDBJ databases">
        <title>Seven novel Bacillus-like species.</title>
        <authorList>
            <person name="Liu G."/>
        </authorList>
    </citation>
    <scope>NUCLEOTIDE SEQUENCE [LARGE SCALE GENOMIC DNA]</scope>
    <source>
        <strain evidence="3 4">FJAT-53711</strain>
    </source>
</reference>
<comment type="similarity">
    <text evidence="1">Belongs to the pseudomonas-type ThrB family.</text>
</comment>
<dbReference type="EMBL" id="JBAWSV010000001">
    <property type="protein sequence ID" value="MEI4828536.1"/>
    <property type="molecule type" value="Genomic_DNA"/>
</dbReference>
<dbReference type="InterPro" id="IPR011009">
    <property type="entry name" value="Kinase-like_dom_sf"/>
</dbReference>
<dbReference type="InterPro" id="IPR050249">
    <property type="entry name" value="Pseudomonas-type_ThrB"/>
</dbReference>
<keyword evidence="4" id="KW-1185">Reference proteome</keyword>
<protein>
    <submittedName>
        <fullName evidence="3">Phosphotransferase</fullName>
    </submittedName>
</protein>
<accession>A0ABU8FRU8</accession>
<feature type="domain" description="Aminoglycoside phosphotransferase" evidence="2">
    <location>
        <begin position="41"/>
        <end position="247"/>
    </location>
</feature>
<dbReference type="SUPFAM" id="SSF56112">
    <property type="entry name" value="Protein kinase-like (PK-like)"/>
    <property type="match status" value="1"/>
</dbReference>
<evidence type="ECO:0000256" key="1">
    <source>
        <dbReference type="ARBA" id="ARBA00038240"/>
    </source>
</evidence>
<sequence>MEKYHTEVFYAAAYKFGIRSEGTQITHFSEHSLVGSFERDGAKYFLRVTNSLHKQFEKIIGEVQWVNFLNGKGLRISRAIHSLDGNLAERLIVADNCFTAVCFKGAQGRPVRRSDQSENLFKRMGMFMGKMHNITKQYVHEDLITRRSDWSVETKKVLGIDLPTSEKDIIRRYVALLEYVSELPYSVDSYGLIHADFHYGNFFIDGDSIYLFDFDACRYSWFIDDIAVALFYASPIVSSSSYANTFLTSFMEGYRAKNCLEEVWLKEIPYFIKLREIGRYIKLFHACGGKIEELHQWGRDFMKNRKESIIRDFPVV</sequence>
<gene>
    <name evidence="3" type="ORF">WAX78_03580</name>
</gene>
<dbReference type="PANTHER" id="PTHR21064:SF6">
    <property type="entry name" value="AMINOGLYCOSIDE PHOSPHOTRANSFERASE DOMAIN-CONTAINING PROTEIN"/>
    <property type="match status" value="1"/>
</dbReference>
<dbReference type="Gene3D" id="3.90.1200.10">
    <property type="match status" value="1"/>
</dbReference>
<proteinExistence type="inferred from homology"/>
<comment type="caution">
    <text evidence="3">The sequence shown here is derived from an EMBL/GenBank/DDBJ whole genome shotgun (WGS) entry which is preliminary data.</text>
</comment>
<organism evidence="3 4">
    <name type="scientific">Bacillus yunxiaonensis</name>
    <dbReference type="NCBI Taxonomy" id="3127665"/>
    <lineage>
        <taxon>Bacteria</taxon>
        <taxon>Bacillati</taxon>
        <taxon>Bacillota</taxon>
        <taxon>Bacilli</taxon>
        <taxon>Bacillales</taxon>
        <taxon>Bacillaceae</taxon>
        <taxon>Bacillus</taxon>
    </lineage>
</organism>
<evidence type="ECO:0000259" key="2">
    <source>
        <dbReference type="Pfam" id="PF01636"/>
    </source>
</evidence>
<dbReference type="RefSeq" id="WP_336480911.1">
    <property type="nucleotide sequence ID" value="NZ_JBAWSV010000001.1"/>
</dbReference>
<name>A0ABU8FRU8_9BACI</name>
<evidence type="ECO:0000313" key="4">
    <source>
        <dbReference type="Proteomes" id="UP001367922"/>
    </source>
</evidence>
<evidence type="ECO:0000313" key="3">
    <source>
        <dbReference type="EMBL" id="MEI4828536.1"/>
    </source>
</evidence>
<dbReference type="PANTHER" id="PTHR21064">
    <property type="entry name" value="AMINOGLYCOSIDE PHOSPHOTRANSFERASE DOMAIN-CONTAINING PROTEIN-RELATED"/>
    <property type="match status" value="1"/>
</dbReference>
<dbReference type="Proteomes" id="UP001367922">
    <property type="component" value="Unassembled WGS sequence"/>
</dbReference>
<dbReference type="Pfam" id="PF01636">
    <property type="entry name" value="APH"/>
    <property type="match status" value="1"/>
</dbReference>
<dbReference type="InterPro" id="IPR002575">
    <property type="entry name" value="Aminoglycoside_PTrfase"/>
</dbReference>